<evidence type="ECO:0000313" key="7">
    <source>
        <dbReference type="Proteomes" id="UP000198539"/>
    </source>
</evidence>
<dbReference type="SMART" id="SM00345">
    <property type="entry name" value="HTH_GNTR"/>
    <property type="match status" value="1"/>
</dbReference>
<keyword evidence="2" id="KW-0238">DNA-binding</keyword>
<evidence type="ECO:0000313" key="6">
    <source>
        <dbReference type="EMBL" id="SDX61990.1"/>
    </source>
</evidence>
<dbReference type="GO" id="GO:0003677">
    <property type="term" value="F:DNA binding"/>
    <property type="evidence" value="ECO:0007669"/>
    <property type="project" value="UniProtKB-KW"/>
</dbReference>
<dbReference type="PANTHER" id="PTHR43537:SF5">
    <property type="entry name" value="UXU OPERON TRANSCRIPTIONAL REGULATOR"/>
    <property type="match status" value="1"/>
</dbReference>
<keyword evidence="3" id="KW-0804">Transcription</keyword>
<reference evidence="6 7" key="1">
    <citation type="submission" date="2016-10" db="EMBL/GenBank/DDBJ databases">
        <authorList>
            <person name="de Groot N.N."/>
        </authorList>
    </citation>
    <scope>NUCLEOTIDE SEQUENCE [LARGE SCALE GENOMIC DNA]</scope>
    <source>
        <strain evidence="6 7">CGMCC 1.8894</strain>
    </source>
</reference>
<dbReference type="STRING" id="564137.SAMN04488238_11214"/>
<dbReference type="AlphaFoldDB" id="A0A1H3D6P9"/>
<proteinExistence type="predicted"/>
<feature type="domain" description="HTH gntR-type" evidence="5">
    <location>
        <begin position="13"/>
        <end position="80"/>
    </location>
</feature>
<dbReference type="PANTHER" id="PTHR43537">
    <property type="entry name" value="TRANSCRIPTIONAL REGULATOR, GNTR FAMILY"/>
    <property type="match status" value="1"/>
</dbReference>
<name>A0A1H3D6P9_9RHOB</name>
<dbReference type="Gene3D" id="1.10.10.10">
    <property type="entry name" value="Winged helix-like DNA-binding domain superfamily/Winged helix DNA-binding domain"/>
    <property type="match status" value="1"/>
</dbReference>
<evidence type="ECO:0000259" key="5">
    <source>
        <dbReference type="PROSITE" id="PS50949"/>
    </source>
</evidence>
<dbReference type="InterPro" id="IPR000524">
    <property type="entry name" value="Tscrpt_reg_HTH_GntR"/>
</dbReference>
<dbReference type="EMBL" id="FNOM01000012">
    <property type="protein sequence ID" value="SDX61990.1"/>
    <property type="molecule type" value="Genomic_DNA"/>
</dbReference>
<organism evidence="6 7">
    <name type="scientific">Roseicitreum antarcticum</name>
    <dbReference type="NCBI Taxonomy" id="564137"/>
    <lineage>
        <taxon>Bacteria</taxon>
        <taxon>Pseudomonadati</taxon>
        <taxon>Pseudomonadota</taxon>
        <taxon>Alphaproteobacteria</taxon>
        <taxon>Rhodobacterales</taxon>
        <taxon>Paracoccaceae</taxon>
        <taxon>Roseicitreum</taxon>
    </lineage>
</organism>
<protein>
    <submittedName>
        <fullName evidence="6">Regulatory protein, gntR family</fullName>
    </submittedName>
</protein>
<dbReference type="Proteomes" id="UP000198539">
    <property type="component" value="Unassembled WGS sequence"/>
</dbReference>
<evidence type="ECO:0000256" key="2">
    <source>
        <dbReference type="ARBA" id="ARBA00023125"/>
    </source>
</evidence>
<dbReference type="GO" id="GO:0003700">
    <property type="term" value="F:DNA-binding transcription factor activity"/>
    <property type="evidence" value="ECO:0007669"/>
    <property type="project" value="InterPro"/>
</dbReference>
<evidence type="ECO:0000256" key="4">
    <source>
        <dbReference type="SAM" id="MobiDB-lite"/>
    </source>
</evidence>
<dbReference type="InterPro" id="IPR036390">
    <property type="entry name" value="WH_DNA-bd_sf"/>
</dbReference>
<dbReference type="InterPro" id="IPR036388">
    <property type="entry name" value="WH-like_DNA-bd_sf"/>
</dbReference>
<feature type="region of interest" description="Disordered" evidence="4">
    <location>
        <begin position="132"/>
        <end position="164"/>
    </location>
</feature>
<sequence length="259" mass="28154">MSLEYLAQHGAPLSRLDDIAQKLRLRICLMDPGQPHILYENRLAEEFGVSRTPVRQVLQRLAYERQVETRTGVGTVVPRLEGATAAQDFHLLAGLFDLAADTAAGALDRPARALLAELSVLIEDIAVADGQDTDRRDSVAGTDAARGAKDPVGHTAMDAGAHTAGDETSGVRALFALHSWLITFAQHLLPEPILADCAAAIHWRVLRRLLQQEGPQHTVQRIILDRLCTGLMSQNDARAALQRIARAVTDLARLGAFQT</sequence>
<evidence type="ECO:0000256" key="1">
    <source>
        <dbReference type="ARBA" id="ARBA00023015"/>
    </source>
</evidence>
<keyword evidence="7" id="KW-1185">Reference proteome</keyword>
<gene>
    <name evidence="6" type="ORF">SAMN04488238_11214</name>
</gene>
<dbReference type="SUPFAM" id="SSF46785">
    <property type="entry name" value="Winged helix' DNA-binding domain"/>
    <property type="match status" value="1"/>
</dbReference>
<accession>A0A1H3D6P9</accession>
<dbReference type="RefSeq" id="WP_223814303.1">
    <property type="nucleotide sequence ID" value="NZ_CP061498.1"/>
</dbReference>
<keyword evidence="1" id="KW-0805">Transcription regulation</keyword>
<dbReference type="Pfam" id="PF00392">
    <property type="entry name" value="GntR"/>
    <property type="match status" value="1"/>
</dbReference>
<evidence type="ECO:0000256" key="3">
    <source>
        <dbReference type="ARBA" id="ARBA00023163"/>
    </source>
</evidence>
<dbReference type="PROSITE" id="PS50949">
    <property type="entry name" value="HTH_GNTR"/>
    <property type="match status" value="1"/>
</dbReference>